<organism evidence="2 3">
    <name type="scientific">Porphyra umbilicalis</name>
    <name type="common">Purple laver</name>
    <name type="synonym">Red alga</name>
    <dbReference type="NCBI Taxonomy" id="2786"/>
    <lineage>
        <taxon>Eukaryota</taxon>
        <taxon>Rhodophyta</taxon>
        <taxon>Bangiophyceae</taxon>
        <taxon>Bangiales</taxon>
        <taxon>Bangiaceae</taxon>
        <taxon>Porphyra</taxon>
    </lineage>
</organism>
<dbReference type="AlphaFoldDB" id="A0A1X6P941"/>
<evidence type="ECO:0000256" key="1">
    <source>
        <dbReference type="SAM" id="MobiDB-lite"/>
    </source>
</evidence>
<evidence type="ECO:0000313" key="2">
    <source>
        <dbReference type="EMBL" id="OSX77347.1"/>
    </source>
</evidence>
<name>A0A1X6P941_PORUM</name>
<gene>
    <name evidence="2" type="ORF">BU14_0152s0042</name>
</gene>
<feature type="compositionally biased region" description="Basic residues" evidence="1">
    <location>
        <begin position="405"/>
        <end position="414"/>
    </location>
</feature>
<feature type="region of interest" description="Disordered" evidence="1">
    <location>
        <begin position="264"/>
        <end position="325"/>
    </location>
</feature>
<feature type="region of interest" description="Disordered" evidence="1">
    <location>
        <begin position="66"/>
        <end position="87"/>
    </location>
</feature>
<proteinExistence type="predicted"/>
<keyword evidence="3" id="KW-1185">Reference proteome</keyword>
<dbReference type="Proteomes" id="UP000218209">
    <property type="component" value="Unassembled WGS sequence"/>
</dbReference>
<feature type="region of interest" description="Disordered" evidence="1">
    <location>
        <begin position="365"/>
        <end position="506"/>
    </location>
</feature>
<feature type="compositionally biased region" description="Basic and acidic residues" evidence="1">
    <location>
        <begin position="445"/>
        <end position="460"/>
    </location>
</feature>
<feature type="compositionally biased region" description="Basic and acidic residues" evidence="1">
    <location>
        <begin position="277"/>
        <end position="290"/>
    </location>
</feature>
<feature type="compositionally biased region" description="Basic and acidic residues" evidence="1">
    <location>
        <begin position="120"/>
        <end position="137"/>
    </location>
</feature>
<dbReference type="EMBL" id="KV918841">
    <property type="protein sequence ID" value="OSX77347.1"/>
    <property type="molecule type" value="Genomic_DNA"/>
</dbReference>
<reference evidence="2 3" key="1">
    <citation type="submission" date="2017-03" db="EMBL/GenBank/DDBJ databases">
        <title>WGS assembly of Porphyra umbilicalis.</title>
        <authorList>
            <person name="Brawley S.H."/>
            <person name="Blouin N.A."/>
            <person name="Ficko-Blean E."/>
            <person name="Wheeler G.L."/>
            <person name="Lohr M."/>
            <person name="Goodson H.V."/>
            <person name="Jenkins J.W."/>
            <person name="Blaby-Haas C.E."/>
            <person name="Helliwell K.E."/>
            <person name="Chan C."/>
            <person name="Marriage T."/>
            <person name="Bhattacharya D."/>
            <person name="Klein A.S."/>
            <person name="Badis Y."/>
            <person name="Brodie J."/>
            <person name="Cao Y."/>
            <person name="Collen J."/>
            <person name="Dittami S.M."/>
            <person name="Gachon C.M."/>
            <person name="Green B.R."/>
            <person name="Karpowicz S."/>
            <person name="Kim J.W."/>
            <person name="Kudahl U."/>
            <person name="Lin S."/>
            <person name="Michel G."/>
            <person name="Mittag M."/>
            <person name="Olson B.J."/>
            <person name="Pangilinan J."/>
            <person name="Peng Y."/>
            <person name="Qiu H."/>
            <person name="Shu S."/>
            <person name="Singer J.T."/>
            <person name="Smith A.G."/>
            <person name="Sprecher B.N."/>
            <person name="Wagner V."/>
            <person name="Wang W."/>
            <person name="Wang Z.-Y."/>
            <person name="Yan J."/>
            <person name="Yarish C."/>
            <person name="Zoeuner-Riek S."/>
            <person name="Zhuang Y."/>
            <person name="Zou Y."/>
            <person name="Lindquist E.A."/>
            <person name="Grimwood J."/>
            <person name="Barry K."/>
            <person name="Rokhsar D.S."/>
            <person name="Schmutz J."/>
            <person name="Stiller J.W."/>
            <person name="Grossman A.R."/>
            <person name="Prochnik S.E."/>
        </authorList>
    </citation>
    <scope>NUCLEOTIDE SEQUENCE [LARGE SCALE GENOMIC DNA]</scope>
    <source>
        <strain evidence="2">4086291</strain>
    </source>
</reference>
<evidence type="ECO:0000313" key="3">
    <source>
        <dbReference type="Proteomes" id="UP000218209"/>
    </source>
</evidence>
<feature type="compositionally biased region" description="Gly residues" evidence="1">
    <location>
        <begin position="419"/>
        <end position="429"/>
    </location>
</feature>
<feature type="region of interest" description="Disordered" evidence="1">
    <location>
        <begin position="1"/>
        <end position="25"/>
    </location>
</feature>
<feature type="compositionally biased region" description="Basic and acidic residues" evidence="1">
    <location>
        <begin position="316"/>
        <end position="325"/>
    </location>
</feature>
<feature type="region of interest" description="Disordered" evidence="1">
    <location>
        <begin position="108"/>
        <end position="143"/>
    </location>
</feature>
<protein>
    <submittedName>
        <fullName evidence="2">Uncharacterized protein</fullName>
    </submittedName>
</protein>
<sequence>MAGGWWARRDTTRPRPPRGGLGSARRTTTWLAKTHMFREYFQKPSLAQAPSPPRRKSPRNLLFKQPRARPGLGRHHPSGFGVDNDHLGRGGGWSSRLGAFAPPVLASRGQGHLVPLGDGRLVDGNDAGRLDTGRHGLDGAPPPADPALRWFHHRRHGRRHARHVQVLASGGHLLWRRHGRRRRRLGVGRNGRGAAWPPAAARRRRLAAKHKQLPRRARPRNAPLRVDVRHVEHLLGGGRRLAQRHPARRRRRPVRLLDGVARRARPDRPHARAAVAHAEDTPRGGEELLGPRRPPGAVVHAEGGEARAGQPPADARQADGADRRRAVGVDEAPRAEEVGRARRADALAKAGGGLEGRRRVLHGARRKGVAGEAEGVVPRGRAGKDFGERVAGNGRGRRVVGGEHGRRRRGRRRRTPQEGDGGGGRGGSGRLSRRAAGGGTGVPYRGDKRGREETMVESRAEGTNVAIRWDAGGVSGAHGRGRRRDARMVGRSGLGQCDRGRPRRVR</sequence>
<accession>A0A1X6P941</accession>